<dbReference type="PROSITE" id="PS51257">
    <property type="entry name" value="PROKAR_LIPOPROTEIN"/>
    <property type="match status" value="1"/>
</dbReference>
<evidence type="ECO:0000256" key="1">
    <source>
        <dbReference type="SAM" id="SignalP"/>
    </source>
</evidence>
<feature type="signal peptide" evidence="1">
    <location>
        <begin position="1"/>
        <end position="18"/>
    </location>
</feature>
<accession>A0ABW5ZTW2</accession>
<gene>
    <name evidence="2" type="ORF">ACFS29_10000</name>
</gene>
<feature type="chain" id="PRO_5045773189" evidence="1">
    <location>
        <begin position="19"/>
        <end position="277"/>
    </location>
</feature>
<protein>
    <submittedName>
        <fullName evidence="2">Uncharacterized protein</fullName>
    </submittedName>
</protein>
<organism evidence="2 3">
    <name type="scientific">Psychroserpens luteus</name>
    <dbReference type="NCBI Taxonomy" id="1434066"/>
    <lineage>
        <taxon>Bacteria</taxon>
        <taxon>Pseudomonadati</taxon>
        <taxon>Bacteroidota</taxon>
        <taxon>Flavobacteriia</taxon>
        <taxon>Flavobacteriales</taxon>
        <taxon>Flavobacteriaceae</taxon>
        <taxon>Psychroserpens</taxon>
    </lineage>
</organism>
<name>A0ABW5ZTW2_9FLAO</name>
<proteinExistence type="predicted"/>
<evidence type="ECO:0000313" key="3">
    <source>
        <dbReference type="Proteomes" id="UP001597548"/>
    </source>
</evidence>
<sequence length="277" mass="32446">MKKIIVLLFVCFSISCFAQIPIEEYKTEISKLNSQEDYDKYWEKLLDLDQITHLEETETQIESDSISLSNMIRTALIFETHGNGNYNPDNLVPILHLTHNYNAQANLAFWPIIMQVRAVGGVIETFGGKFPAYQLEGLSMSFYNYSLLYQEDKYPDLLYHLDTGNYKIVSKKLLEIFKTEKSHQKLKVIESIGKWTNKPFKDMEEYGFFEFVKMSDNNLYIKRLSRLQKLILLSSEKGTKTYKIEHEPFGWTYKLTNNKLSLVDDLNNILITYNTHK</sequence>
<evidence type="ECO:0000313" key="2">
    <source>
        <dbReference type="EMBL" id="MFD2915972.1"/>
    </source>
</evidence>
<dbReference type="EMBL" id="JBHUOS010000009">
    <property type="protein sequence ID" value="MFD2915972.1"/>
    <property type="molecule type" value="Genomic_DNA"/>
</dbReference>
<keyword evidence="1" id="KW-0732">Signal</keyword>
<comment type="caution">
    <text evidence="2">The sequence shown here is derived from an EMBL/GenBank/DDBJ whole genome shotgun (WGS) entry which is preliminary data.</text>
</comment>
<dbReference type="RefSeq" id="WP_194507989.1">
    <property type="nucleotide sequence ID" value="NZ_JADILU010000004.1"/>
</dbReference>
<dbReference type="Proteomes" id="UP001597548">
    <property type="component" value="Unassembled WGS sequence"/>
</dbReference>
<reference evidence="3" key="1">
    <citation type="journal article" date="2019" name="Int. J. Syst. Evol. Microbiol.">
        <title>The Global Catalogue of Microorganisms (GCM) 10K type strain sequencing project: providing services to taxonomists for standard genome sequencing and annotation.</title>
        <authorList>
            <consortium name="The Broad Institute Genomics Platform"/>
            <consortium name="The Broad Institute Genome Sequencing Center for Infectious Disease"/>
            <person name="Wu L."/>
            <person name="Ma J."/>
        </authorList>
    </citation>
    <scope>NUCLEOTIDE SEQUENCE [LARGE SCALE GENOMIC DNA]</scope>
    <source>
        <strain evidence="3">KCTC 32514</strain>
    </source>
</reference>
<keyword evidence="3" id="KW-1185">Reference proteome</keyword>